<dbReference type="Proteomes" id="UP000664288">
    <property type="component" value="Unassembled WGS sequence"/>
</dbReference>
<evidence type="ECO:0000256" key="1">
    <source>
        <dbReference type="SAM" id="MobiDB-lite"/>
    </source>
</evidence>
<feature type="compositionally biased region" description="Basic residues" evidence="1">
    <location>
        <begin position="85"/>
        <end position="94"/>
    </location>
</feature>
<gene>
    <name evidence="2" type="ORF">J1C47_16345</name>
</gene>
<evidence type="ECO:0000313" key="2">
    <source>
        <dbReference type="EMBL" id="MBO0905217.1"/>
    </source>
</evidence>
<feature type="compositionally biased region" description="Low complexity" evidence="1">
    <location>
        <begin position="95"/>
        <end position="115"/>
    </location>
</feature>
<protein>
    <submittedName>
        <fullName evidence="2">DUF459 domain-containing protein</fullName>
    </submittedName>
</protein>
<dbReference type="Gene3D" id="3.40.50.1110">
    <property type="entry name" value="SGNH hydrolase"/>
    <property type="match status" value="1"/>
</dbReference>
<organism evidence="2 3">
    <name type="scientific">Jiella sonneratiae</name>
    <dbReference type="NCBI Taxonomy" id="2816856"/>
    <lineage>
        <taxon>Bacteria</taxon>
        <taxon>Pseudomonadati</taxon>
        <taxon>Pseudomonadota</taxon>
        <taxon>Alphaproteobacteria</taxon>
        <taxon>Hyphomicrobiales</taxon>
        <taxon>Aurantimonadaceae</taxon>
        <taxon>Jiella</taxon>
    </lineage>
</organism>
<dbReference type="InterPro" id="IPR036514">
    <property type="entry name" value="SGNH_hydro_sf"/>
</dbReference>
<reference evidence="2 3" key="1">
    <citation type="submission" date="2021-03" db="EMBL/GenBank/DDBJ databases">
        <title>Whole genome sequence of Jiella sp. MQZ13P-4.</title>
        <authorList>
            <person name="Tuo L."/>
        </authorList>
    </citation>
    <scope>NUCLEOTIDE SEQUENCE [LARGE SCALE GENOMIC DNA]</scope>
    <source>
        <strain evidence="2 3">MQZ13P-4</strain>
    </source>
</reference>
<proteinExistence type="predicted"/>
<keyword evidence="3" id="KW-1185">Reference proteome</keyword>
<dbReference type="Pfam" id="PF04311">
    <property type="entry name" value="DUF459"/>
    <property type="match status" value="1"/>
</dbReference>
<feature type="compositionally biased region" description="Basic and acidic residues" evidence="1">
    <location>
        <begin position="74"/>
        <end position="84"/>
    </location>
</feature>
<sequence length="472" mass="50518">MTGAMDKVGTTGGRKRRAGVVAALLCLVVAVLSSAILVSPGPAAAQQRPRTILDMLFGNGLDRGQPYRISPRYRITDPETPERRPARRTTRKAKPQNPAPKAAATAPDQTAAKPAVAAKKEDAKTILVVGDFLAASLANGLKDAYEDNPMVVVKAAANGSSGLVRQDHYDWSTQLAPLIEANDPAVLVMMIGSNDRQPFYGTDASLAVRSPEWNAEYQRRVDEIADIAAKQKVPLVWVGAPPFKFDRMSEDMVYFNDLYRQAAQRVSGEYVDVWEGFVDENDSFIYSGPSVDGQTVQLRNSDGITMTDAGNDKLAFFARKAIDRYVAADQTSEAPAPGARIDLPPIAGAATAVRSPPVSLDDPSLDGGEALLGGGSRAAGIDFEPSPRDKLVLIGRGTGHVDGRADDFAWNDKSSAVASDDKPVAFRGSIDLQKVRKEQGIKPPQEMPSILDAIMDDWSQDNSQAAGGAAQK</sequence>
<dbReference type="CDD" id="cd01829">
    <property type="entry name" value="SGNH_hydrolase_peri2"/>
    <property type="match status" value="1"/>
</dbReference>
<dbReference type="InterPro" id="IPR007407">
    <property type="entry name" value="DUF459"/>
</dbReference>
<dbReference type="EMBL" id="JAFMPY010000018">
    <property type="protein sequence ID" value="MBO0905217.1"/>
    <property type="molecule type" value="Genomic_DNA"/>
</dbReference>
<name>A0ABS3J6F3_9HYPH</name>
<accession>A0ABS3J6F3</accession>
<comment type="caution">
    <text evidence="2">The sequence shown here is derived from an EMBL/GenBank/DDBJ whole genome shotgun (WGS) entry which is preliminary data.</text>
</comment>
<feature type="region of interest" description="Disordered" evidence="1">
    <location>
        <begin position="67"/>
        <end position="117"/>
    </location>
</feature>
<dbReference type="SUPFAM" id="SSF52266">
    <property type="entry name" value="SGNH hydrolase"/>
    <property type="match status" value="1"/>
</dbReference>
<evidence type="ECO:0000313" key="3">
    <source>
        <dbReference type="Proteomes" id="UP000664288"/>
    </source>
</evidence>
<dbReference type="RefSeq" id="WP_207351852.1">
    <property type="nucleotide sequence ID" value="NZ_JAFMPY010000018.1"/>
</dbReference>